<keyword evidence="3" id="KW-1185">Reference proteome</keyword>
<feature type="signal peptide" evidence="1">
    <location>
        <begin position="1"/>
        <end position="29"/>
    </location>
</feature>
<evidence type="ECO:0000313" key="3">
    <source>
        <dbReference type="Proteomes" id="UP000634522"/>
    </source>
</evidence>
<accession>A0ABX1NCC4</accession>
<dbReference type="RefSeq" id="WP_169138572.1">
    <property type="nucleotide sequence ID" value="NZ_WTVS01000009.1"/>
</dbReference>
<organism evidence="2 3">
    <name type="scientific">Aromatoleum toluolicum</name>
    <dbReference type="NCBI Taxonomy" id="90060"/>
    <lineage>
        <taxon>Bacteria</taxon>
        <taxon>Pseudomonadati</taxon>
        <taxon>Pseudomonadota</taxon>
        <taxon>Betaproteobacteria</taxon>
        <taxon>Rhodocyclales</taxon>
        <taxon>Rhodocyclaceae</taxon>
        <taxon>Aromatoleum</taxon>
    </lineage>
</organism>
<evidence type="ECO:0000256" key="1">
    <source>
        <dbReference type="SAM" id="SignalP"/>
    </source>
</evidence>
<protein>
    <submittedName>
        <fullName evidence="2">LysR family transcriptional regulator</fullName>
    </submittedName>
</protein>
<dbReference type="Proteomes" id="UP000634522">
    <property type="component" value="Unassembled WGS sequence"/>
</dbReference>
<dbReference type="Pfam" id="PF06980">
    <property type="entry name" value="DUF1302"/>
    <property type="match status" value="1"/>
</dbReference>
<name>A0ABX1NCC4_9RHOO</name>
<keyword evidence="1" id="KW-0732">Signal</keyword>
<gene>
    <name evidence="2" type="ORF">GPA27_06040</name>
</gene>
<reference evidence="2 3" key="1">
    <citation type="submission" date="2019-12" db="EMBL/GenBank/DDBJ databases">
        <title>Comparative genomics gives insights into the taxonomy of the Azoarcus-Aromatoleum group and reveals separate origins of nif in the plant-associated Azoarcus and non-plant-associated Aromatoleum sub-groups.</title>
        <authorList>
            <person name="Lafos M."/>
            <person name="Maluk M."/>
            <person name="Batista M."/>
            <person name="Junghare M."/>
            <person name="Carmona M."/>
            <person name="Faoro H."/>
            <person name="Cruz L.M."/>
            <person name="Battistoni F."/>
            <person name="De Souza E."/>
            <person name="Pedrosa F."/>
            <person name="Chen W.-M."/>
            <person name="Poole P.S."/>
            <person name="Dixon R.A."/>
            <person name="James E.K."/>
        </authorList>
    </citation>
    <scope>NUCLEOTIDE SEQUENCE [LARGE SCALE GENOMIC DNA]</scope>
    <source>
        <strain evidence="2 3">T</strain>
    </source>
</reference>
<dbReference type="EMBL" id="WTVS01000009">
    <property type="protein sequence ID" value="NMF96945.1"/>
    <property type="molecule type" value="Genomic_DNA"/>
</dbReference>
<proteinExistence type="predicted"/>
<evidence type="ECO:0000313" key="2">
    <source>
        <dbReference type="EMBL" id="NMF96945.1"/>
    </source>
</evidence>
<comment type="caution">
    <text evidence="2">The sequence shown here is derived from an EMBL/GenBank/DDBJ whole genome shotgun (WGS) entry which is preliminary data.</text>
</comment>
<sequence length="531" mass="59937">MKSGKRSSAPCRVLAISAALAAIAPAVRAEESSFKVDGYLREELSWNTLNWVDTPGYDDRRKLSMARTTARVNTEWRATDDVTVVGKFRVVREFKTGFLNHLEKMGANNFQSGARGDIMDLYNDEEIRELYVDFPVGERTKVRFGKQQVAWGETDFFAANDLVHGFNYTWRSFLEPANEELRKPNIMAKINVDVPELDGGLEVLVRPGWDGSKDIGTELDIYGGRWSGQPYAGVDFRNIDPYDFKNSEGNYRKVTGGVRWSGVAGDVNYSLSYLNTFWPNPILNASSTLKLFGLPGVPSGAKTVGRADTKGLAGDIIYPIVDVFGFTASGYSDRADAVFSTEIAYIKDAPYQLLAHVPTLISQAVAPGFDGIKRKDVLAWMMRMDKNIAATQQWLGTEKPMFFSVQLFDKWIQDYDRNERLLNSVGWGARTREHSFLLTGIFSLSYDNGRIRPELVVGRDLTYGGGFAVPSVTMELSKNWKWKVEYDKFWSDEWRDGRKCTFPNAASCDETGLFGYFHKRDQLYTSLTYLF</sequence>
<feature type="chain" id="PRO_5046482648" evidence="1">
    <location>
        <begin position="30"/>
        <end position="531"/>
    </location>
</feature>
<dbReference type="InterPro" id="IPR010727">
    <property type="entry name" value="DUF1302"/>
</dbReference>